<evidence type="ECO:0000313" key="5">
    <source>
        <dbReference type="Proteomes" id="UP000650467"/>
    </source>
</evidence>
<dbReference type="AlphaFoldDB" id="A0A836B296"/>
<feature type="signal peptide" evidence="3">
    <location>
        <begin position="1"/>
        <end position="24"/>
    </location>
</feature>
<dbReference type="Gene3D" id="2.130.10.30">
    <property type="entry name" value="Regulator of chromosome condensation 1/beta-lactamase-inhibitor protein II"/>
    <property type="match status" value="2"/>
</dbReference>
<dbReference type="InterPro" id="IPR051553">
    <property type="entry name" value="Ran_GTPase-activating"/>
</dbReference>
<accession>A0A836B296</accession>
<feature type="repeat" description="RCC1" evidence="1">
    <location>
        <begin position="574"/>
        <end position="633"/>
    </location>
</feature>
<feature type="repeat" description="RCC1" evidence="1">
    <location>
        <begin position="315"/>
        <end position="374"/>
    </location>
</feature>
<dbReference type="SUPFAM" id="SSF50985">
    <property type="entry name" value="RCC1/BLIP-II"/>
    <property type="match status" value="1"/>
</dbReference>
<dbReference type="InterPro" id="IPR000408">
    <property type="entry name" value="Reg_chr_condens"/>
</dbReference>
<dbReference type="PANTHER" id="PTHR45982:SF1">
    <property type="entry name" value="REGULATOR OF CHROMOSOME CONDENSATION"/>
    <property type="match status" value="1"/>
</dbReference>
<name>A0A836B296_CHLIN</name>
<evidence type="ECO:0000256" key="3">
    <source>
        <dbReference type="SAM" id="SignalP"/>
    </source>
</evidence>
<feature type="region of interest" description="Disordered" evidence="2">
    <location>
        <begin position="33"/>
        <end position="228"/>
    </location>
</feature>
<comment type="caution">
    <text evidence="4">The sequence shown here is derived from an EMBL/GenBank/DDBJ whole genome shotgun (WGS) entry which is preliminary data.</text>
</comment>
<feature type="compositionally biased region" description="Low complexity" evidence="2">
    <location>
        <begin position="51"/>
        <end position="66"/>
    </location>
</feature>
<keyword evidence="3" id="KW-0732">Signal</keyword>
<evidence type="ECO:0000313" key="4">
    <source>
        <dbReference type="EMBL" id="KAG2445417.1"/>
    </source>
</evidence>
<proteinExistence type="predicted"/>
<dbReference type="GO" id="GO:0005085">
    <property type="term" value="F:guanyl-nucleotide exchange factor activity"/>
    <property type="evidence" value="ECO:0007669"/>
    <property type="project" value="TreeGrafter"/>
</dbReference>
<gene>
    <name evidence="4" type="ORF">HXX76_000039</name>
</gene>
<dbReference type="PRINTS" id="PR00633">
    <property type="entry name" value="RCCNDNSATION"/>
</dbReference>
<reference evidence="4" key="1">
    <citation type="journal article" date="2020" name="bioRxiv">
        <title>Comparative genomics of Chlamydomonas.</title>
        <authorList>
            <person name="Craig R.J."/>
            <person name="Hasan A.R."/>
            <person name="Ness R.W."/>
            <person name="Keightley P.D."/>
        </authorList>
    </citation>
    <scope>NUCLEOTIDE SEQUENCE</scope>
    <source>
        <strain evidence="4">SAG 7.73</strain>
    </source>
</reference>
<dbReference type="PROSITE" id="PS50012">
    <property type="entry name" value="RCC1_3"/>
    <property type="match status" value="4"/>
</dbReference>
<feature type="region of interest" description="Disordered" evidence="2">
    <location>
        <begin position="518"/>
        <end position="537"/>
    </location>
</feature>
<dbReference type="Proteomes" id="UP000650467">
    <property type="component" value="Unassembled WGS sequence"/>
</dbReference>
<organism evidence="4 5">
    <name type="scientific">Chlamydomonas incerta</name>
    <dbReference type="NCBI Taxonomy" id="51695"/>
    <lineage>
        <taxon>Eukaryota</taxon>
        <taxon>Viridiplantae</taxon>
        <taxon>Chlorophyta</taxon>
        <taxon>core chlorophytes</taxon>
        <taxon>Chlorophyceae</taxon>
        <taxon>CS clade</taxon>
        <taxon>Chlamydomonadales</taxon>
        <taxon>Chlamydomonadaceae</taxon>
        <taxon>Chlamydomonas</taxon>
    </lineage>
</organism>
<feature type="compositionally biased region" description="Low complexity" evidence="2">
    <location>
        <begin position="135"/>
        <end position="194"/>
    </location>
</feature>
<feature type="repeat" description="RCC1" evidence="1">
    <location>
        <begin position="380"/>
        <end position="439"/>
    </location>
</feature>
<sequence>MRSRSILLLLGALLLSSALLEAAAQRDNVIKVDVNTGRRSPPPRGVRRSPPRSVRTSSPSPAVASPSPSPSPAAKPSPSPAPAAKPSPSPVPAAKPSPSPAPAAKPSPAPVPVAQPSPSPLAKSPSPAPVPAPTPTTVTPSSPAANTTTHSPSPSPAAANTTTHSPSPSPAAANTTTHSPSPSPAAANTTAHSPSPSPAAKPSPAPSPSASPSPSPAPKPAPAPVPTTAPRVITSLSVSTGGRFTCALADGEVKCWGQNDYGQLGLGDSEFRGNQPGQLGQALPRVDLGTGVNVTQLSTGTAFSCALVKDASAKPAIKCWGSNSGGQLGQGDTVNRGDEPGSMGDALKPVDLGTGLVPLYVGAGGLHACALLREAATGLNRVKCWGVNYAGQLGLEDMDSRGDMPGQMGNDLPFVNLGKGINVTQLSVGGEHNCVLVADSAGKAHVKCWGSAEMGQVGYGDTTYRGDVNGTMGDNLPYVELGTGLTATRVVTGQYATCAFLTPGTAVGPTIKCWGSAEGGQLGTGDEERRGDAPDEMGDNLPALDLGSGLAVLNISLGLGHGCASLANASTGQRLVKCWGANDYGELGLGDEDPRGAAPDQMGDNLPAVGLGTGLTPAEVSCNGYYSCAVLQSGTGPFVLKCWGENNAGQLGLGDEDARGDEPNEMGTALPAVPITF</sequence>
<feature type="repeat" description="RCC1" evidence="1">
    <location>
        <begin position="251"/>
        <end position="310"/>
    </location>
</feature>
<dbReference type="PANTHER" id="PTHR45982">
    <property type="entry name" value="REGULATOR OF CHROMOSOME CONDENSATION"/>
    <property type="match status" value="1"/>
</dbReference>
<feature type="compositionally biased region" description="Pro residues" evidence="2">
    <location>
        <begin position="195"/>
        <end position="227"/>
    </location>
</feature>
<feature type="chain" id="PRO_5032932687" evidence="3">
    <location>
        <begin position="25"/>
        <end position="677"/>
    </location>
</feature>
<keyword evidence="5" id="KW-1185">Reference proteome</keyword>
<feature type="compositionally biased region" description="Pro residues" evidence="2">
    <location>
        <begin position="67"/>
        <end position="119"/>
    </location>
</feature>
<dbReference type="EMBL" id="JAEHOC010000001">
    <property type="protein sequence ID" value="KAG2445417.1"/>
    <property type="molecule type" value="Genomic_DNA"/>
</dbReference>
<protein>
    <submittedName>
        <fullName evidence="4">Uncharacterized protein</fullName>
    </submittedName>
</protein>
<evidence type="ECO:0000256" key="1">
    <source>
        <dbReference type="PROSITE-ProRule" id="PRU00235"/>
    </source>
</evidence>
<dbReference type="Pfam" id="PF00415">
    <property type="entry name" value="RCC1"/>
    <property type="match status" value="1"/>
</dbReference>
<dbReference type="OrthoDB" id="538768at2759"/>
<dbReference type="GO" id="GO:0005737">
    <property type="term" value="C:cytoplasm"/>
    <property type="evidence" value="ECO:0007669"/>
    <property type="project" value="TreeGrafter"/>
</dbReference>
<dbReference type="InterPro" id="IPR009091">
    <property type="entry name" value="RCC1/BLIP-II"/>
</dbReference>
<evidence type="ECO:0000256" key="2">
    <source>
        <dbReference type="SAM" id="MobiDB-lite"/>
    </source>
</evidence>